<name>A0AAN7YCX3_9PEZI</name>
<dbReference type="EC" id="2.3.2.27" evidence="4"/>
<dbReference type="CDD" id="cd16702">
    <property type="entry name" value="RING_CH-C4HC3_MARCH6"/>
    <property type="match status" value="1"/>
</dbReference>
<keyword evidence="9" id="KW-0833">Ubl conjugation pathway</keyword>
<sequence length="1815" mass="199530">MSTTPPPPPPSPTQPLDEDDPVRQSSINHGVQHTSDPPPARSMSTFSTSDDKTDTCRICRSEATDSEPLFHPCKCSGSIKHVHQECLMEWLSHSHKKHCELCKTPFRFTKLYNPDMPDTLPWIVFARRAGLHGMWMVGRLGRGILAGVVWLVILPWLVRWAWRWIFWIADVGWARQSFLSEMRQGALESAGLPSNATLLEKTTSDGPAAYSFVLDLLGISQDPANTATMDDATVFQPAHTSLVGDSSLLSSWTYLSELTSSSRANRIILDVFEGQLIACVVIVGFILVFLIREWVVQQQPLVILDPVNNAHQQLRELVERAETENARMRRQQDLLEQARRKVQELQAESQTLPRDREHASSSFMGWEAVEELMDHATVSLGNRGDEARQTFEFGVHAVFRQIRFAASADVPSKVSEKLGKYTVDERRQWEEVFSGEFEKLSAQLEEFPSGSEAPSALQEPLAGTEEDGQHENSSEGSSQVNAEGEERKRPQKSDRDVSSRATQIQRFLEEAEAIFALQEITLARAVMAQSTGAPADKQAPDLEGKSKGVPDRATISESPEELPITNAGPDAKINIKRRGVKAHKQRERRRKPPPEALRRIEDRAIRRLEREIADEDSASTEATHGGSAGADEDSMRASEVAGDDQTAGAAEETPTNNGSAAPNNNPFHPDGPVPREVTTAASRSTIGRDIASDVLGLDDPEQIDEFHRAGNAARPTIGTQNPPAEATQNDEQALRAPHPAQNMLQRIVDWFWGDITVPGAGGLEVALPANEERLPQAAAQVAPFVPIIEAAPVPPAAPAAPAADFHHPAQDAELAAAALAAGLDAEAVEDAEDLEGIFELIGLQGPILGLFQTSTFCTVLVTTTILGAAGLPYIWGKLMLSVIGDPVWFLVKMPLLTVGFIGDFLVDFTLLLCGWTVVGVTLATDMLMSALGSWVTVFRQARVARWVGDFAMATATKSGSRLQHLFLTQAPIEEEIIGWNWAFLGANVHAHASLRELQGEVGAVMHWAGQGVTQVVETISSGSVIATCRQAVLAMTHITDLLPYARSTLELLKQYTSVITSSLGLLKTGSLSFETPIVPLDPTLIYWSTTDRTLAILIGYTSLALLAALYVALDTPITRGDAGRKTEKQIRDSLRQAGGVLKVILIISIEMLVFPFYCGLLLDLAFLPLFEGASVASRWAFAVRLPSLFCFLHWFVGTCYMFHFALFVGMCRKALRKGTLWFIRDPDDPTFHPVRDVLDRNVMTQLRKIAFSALVYGGLVILCLGGVIWTMGKMFGEIFPIRWLSTEPVFEFPLDLLLYNAVTPLLIRLFRPSETVSGMYAWWLRRCARGLRLSHFMFGVRREEEEGHVLHQSWESFVLRWTPGSDEISAGAAQDDTSFEASPVAAEDSESSETAGSLRFVKDGKLVFTPCSDSYRPPKAGEAFLQSGDTLMPTVDGSMAEVDEYICDASGKKNEHFARVYIPPLFRTRVTLFMVCLWIFSAFTGLCTTLVPLACGRRLFQAFMPEAMQAGRINDIYAYTVGAYILVAALYAGLKGRKALRYLRASTPKIDVRAWTAPLGRYAMRTMKCFYVYGFVALVLPTLFALILQFYLILPLHTYAVSLESVSVDQAAAAPSLNSTLSTSILTTLTNVTNLTAPTPSLSQSSLPALASHTIHILQDYCLGLLYVRIASRLVISAPTSRAAEAFRRITAEGYLNPNLRLATRFMIAPLSLIAALLLLAPPAAAGVAITVLRNSTETVAGLLSEEVGTKMYRYSYPVTAAVGVLLVCASELGEATSRWRARIRDEVYLVGERLHNFGEKRPPVGTRSVMRRER</sequence>
<dbReference type="EMBL" id="JAVRRL010000085">
    <property type="protein sequence ID" value="KAK5108460.1"/>
    <property type="molecule type" value="Genomic_DNA"/>
</dbReference>
<dbReference type="FunFam" id="3.30.40.10:FF:000287">
    <property type="entry name" value="RING finger membrane protein"/>
    <property type="match status" value="1"/>
</dbReference>
<evidence type="ECO:0000256" key="4">
    <source>
        <dbReference type="ARBA" id="ARBA00012483"/>
    </source>
</evidence>
<feature type="coiled-coil region" evidence="14">
    <location>
        <begin position="307"/>
        <end position="355"/>
    </location>
</feature>
<proteinExistence type="predicted"/>
<evidence type="ECO:0000256" key="13">
    <source>
        <dbReference type="PROSITE-ProRule" id="PRU00175"/>
    </source>
</evidence>
<feature type="region of interest" description="Disordered" evidence="15">
    <location>
        <begin position="531"/>
        <end position="685"/>
    </location>
</feature>
<comment type="caution">
    <text evidence="19">The sequence shown here is derived from an EMBL/GenBank/DDBJ whole genome shotgun (WGS) entry which is preliminary data.</text>
</comment>
<dbReference type="Gene3D" id="3.30.40.10">
    <property type="entry name" value="Zinc/RING finger domain, C3HC4 (zinc finger)"/>
    <property type="match status" value="1"/>
</dbReference>
<feature type="region of interest" description="Disordered" evidence="15">
    <location>
        <begin position="1"/>
        <end position="52"/>
    </location>
</feature>
<evidence type="ECO:0000256" key="16">
    <source>
        <dbReference type="SAM" id="Phobius"/>
    </source>
</evidence>
<evidence type="ECO:0000256" key="3">
    <source>
        <dbReference type="ARBA" id="ARBA00004906"/>
    </source>
</evidence>
<feature type="transmembrane region" description="Helical" evidence="16">
    <location>
        <begin position="1292"/>
        <end position="1310"/>
    </location>
</feature>
<evidence type="ECO:0000256" key="12">
    <source>
        <dbReference type="ARBA" id="ARBA00023136"/>
    </source>
</evidence>
<evidence type="ECO:0000313" key="19">
    <source>
        <dbReference type="EMBL" id="KAK5108460.1"/>
    </source>
</evidence>
<evidence type="ECO:0000256" key="10">
    <source>
        <dbReference type="ARBA" id="ARBA00022833"/>
    </source>
</evidence>
<dbReference type="InterPro" id="IPR013083">
    <property type="entry name" value="Znf_RING/FYVE/PHD"/>
</dbReference>
<dbReference type="Proteomes" id="UP001310890">
    <property type="component" value="Unassembled WGS sequence"/>
</dbReference>
<evidence type="ECO:0000256" key="14">
    <source>
        <dbReference type="SAM" id="Coils"/>
    </source>
</evidence>
<dbReference type="PANTHER" id="PTHR13145:SF0">
    <property type="entry name" value="E3 UBIQUITIN-PROTEIN LIGASE MARCHF6"/>
    <property type="match status" value="1"/>
</dbReference>
<feature type="compositionally biased region" description="Basic residues" evidence="15">
    <location>
        <begin position="574"/>
        <end position="591"/>
    </location>
</feature>
<protein>
    <recommendedName>
        <fullName evidence="4">RING-type E3 ubiquitin transferase</fullName>
        <ecNumber evidence="4">2.3.2.27</ecNumber>
    </recommendedName>
</protein>
<feature type="transmembrane region" description="Helical" evidence="16">
    <location>
        <begin position="144"/>
        <end position="162"/>
    </location>
</feature>
<dbReference type="GO" id="GO:0008270">
    <property type="term" value="F:zinc ion binding"/>
    <property type="evidence" value="ECO:0007669"/>
    <property type="project" value="UniProtKB-KW"/>
</dbReference>
<dbReference type="PANTHER" id="PTHR13145">
    <property type="entry name" value="SSM4 PROTEIN"/>
    <property type="match status" value="1"/>
</dbReference>
<dbReference type="InterPro" id="IPR001841">
    <property type="entry name" value="Znf_RING"/>
</dbReference>
<feature type="compositionally biased region" description="Basic and acidic residues" evidence="15">
    <location>
        <begin position="592"/>
        <end position="611"/>
    </location>
</feature>
<dbReference type="Pfam" id="PF12906">
    <property type="entry name" value="RINGv"/>
    <property type="match status" value="1"/>
</dbReference>
<dbReference type="InterPro" id="IPR056521">
    <property type="entry name" value="MARCHF6-like_C"/>
</dbReference>
<feature type="transmembrane region" description="Helical" evidence="16">
    <location>
        <begin position="856"/>
        <end position="875"/>
    </location>
</feature>
<evidence type="ECO:0000313" key="20">
    <source>
        <dbReference type="Proteomes" id="UP001310890"/>
    </source>
</evidence>
<comment type="pathway">
    <text evidence="3">Protein modification; protein ubiquitination.</text>
</comment>
<feature type="compositionally biased region" description="Basic and acidic residues" evidence="15">
    <location>
        <begin position="538"/>
        <end position="550"/>
    </location>
</feature>
<feature type="transmembrane region" description="Helical" evidence="16">
    <location>
        <begin position="1093"/>
        <end position="1113"/>
    </location>
</feature>
<feature type="transmembrane region" description="Helical" evidence="16">
    <location>
        <begin position="1134"/>
        <end position="1162"/>
    </location>
</feature>
<keyword evidence="14" id="KW-0175">Coiled coil</keyword>
<evidence type="ECO:0000256" key="9">
    <source>
        <dbReference type="ARBA" id="ARBA00022786"/>
    </source>
</evidence>
<accession>A0AAN7YCX3</accession>
<dbReference type="GO" id="GO:0036503">
    <property type="term" value="P:ERAD pathway"/>
    <property type="evidence" value="ECO:0007669"/>
    <property type="project" value="TreeGrafter"/>
</dbReference>
<keyword evidence="6 16" id="KW-0812">Transmembrane</keyword>
<feature type="region of interest" description="Disordered" evidence="15">
    <location>
        <begin position="710"/>
        <end position="732"/>
    </location>
</feature>
<dbReference type="InterPro" id="IPR011016">
    <property type="entry name" value="Znf_RING-CH"/>
</dbReference>
<reference evidence="19" key="1">
    <citation type="submission" date="2023-08" db="EMBL/GenBank/DDBJ databases">
        <title>Black Yeasts Isolated from many extreme environments.</title>
        <authorList>
            <person name="Coleine C."/>
            <person name="Stajich J.E."/>
            <person name="Selbmann L."/>
        </authorList>
    </citation>
    <scope>NUCLEOTIDE SEQUENCE</scope>
    <source>
        <strain evidence="19">CCFEE 5401</strain>
    </source>
</reference>
<keyword evidence="7" id="KW-0479">Metal-binding</keyword>
<feature type="compositionally biased region" description="Polar residues" evidence="15">
    <location>
        <begin position="717"/>
        <end position="731"/>
    </location>
</feature>
<dbReference type="GO" id="GO:0061630">
    <property type="term" value="F:ubiquitin protein ligase activity"/>
    <property type="evidence" value="ECO:0007669"/>
    <property type="project" value="UniProtKB-EC"/>
</dbReference>
<feature type="domain" description="RING-CH-type" evidence="18">
    <location>
        <begin position="48"/>
        <end position="109"/>
    </location>
</feature>
<feature type="compositionally biased region" description="Pro residues" evidence="15">
    <location>
        <begin position="1"/>
        <end position="13"/>
    </location>
</feature>
<keyword evidence="10" id="KW-0862">Zinc</keyword>
<keyword evidence="12 16" id="KW-0472">Membrane</keyword>
<feature type="transmembrane region" description="Helical" evidence="16">
    <location>
        <begin position="1570"/>
        <end position="1594"/>
    </location>
</feature>
<evidence type="ECO:0000259" key="17">
    <source>
        <dbReference type="PROSITE" id="PS50089"/>
    </source>
</evidence>
<feature type="transmembrane region" description="Helical" evidence="16">
    <location>
        <begin position="267"/>
        <end position="291"/>
    </location>
</feature>
<dbReference type="PROSITE" id="PS51292">
    <property type="entry name" value="ZF_RING_CH"/>
    <property type="match status" value="1"/>
</dbReference>
<feature type="transmembrane region" description="Helical" evidence="16">
    <location>
        <begin position="1055"/>
        <end position="1073"/>
    </location>
</feature>
<comment type="subcellular location">
    <subcellularLocation>
        <location evidence="2">Membrane</location>
        <topology evidence="2">Multi-pass membrane protein</topology>
    </subcellularLocation>
</comment>
<feature type="region of interest" description="Disordered" evidence="15">
    <location>
        <begin position="1372"/>
        <end position="1395"/>
    </location>
</feature>
<feature type="transmembrane region" description="Helical" evidence="16">
    <location>
        <begin position="1711"/>
        <end position="1733"/>
    </location>
</feature>
<feature type="transmembrane region" description="Helical" evidence="16">
    <location>
        <begin position="1182"/>
        <end position="1208"/>
    </location>
</feature>
<feature type="compositionally biased region" description="Basic and acidic residues" evidence="15">
    <location>
        <begin position="484"/>
        <end position="498"/>
    </location>
</feature>
<keyword evidence="5" id="KW-0808">Transferase</keyword>
<feature type="transmembrane region" description="Helical" evidence="16">
    <location>
        <begin position="1249"/>
        <end position="1272"/>
    </location>
</feature>
<evidence type="ECO:0000256" key="11">
    <source>
        <dbReference type="ARBA" id="ARBA00022989"/>
    </source>
</evidence>
<feature type="domain" description="RING-type" evidence="17">
    <location>
        <begin position="56"/>
        <end position="103"/>
    </location>
</feature>
<dbReference type="PROSITE" id="PS50089">
    <property type="entry name" value="ZF_RING_2"/>
    <property type="match status" value="1"/>
</dbReference>
<evidence type="ECO:0000256" key="1">
    <source>
        <dbReference type="ARBA" id="ARBA00000900"/>
    </source>
</evidence>
<organism evidence="19 20">
    <name type="scientific">Meristemomyces frigidus</name>
    <dbReference type="NCBI Taxonomy" id="1508187"/>
    <lineage>
        <taxon>Eukaryota</taxon>
        <taxon>Fungi</taxon>
        <taxon>Dikarya</taxon>
        <taxon>Ascomycota</taxon>
        <taxon>Pezizomycotina</taxon>
        <taxon>Dothideomycetes</taxon>
        <taxon>Dothideomycetidae</taxon>
        <taxon>Mycosphaerellales</taxon>
        <taxon>Teratosphaeriaceae</taxon>
        <taxon>Meristemomyces</taxon>
    </lineage>
</organism>
<feature type="transmembrane region" description="Helical" evidence="16">
    <location>
        <begin position="1516"/>
        <end position="1534"/>
    </location>
</feature>
<dbReference type="Pfam" id="PF23113">
    <property type="entry name" value="MARCHF6_C"/>
    <property type="match status" value="1"/>
</dbReference>
<keyword evidence="11 16" id="KW-1133">Transmembrane helix</keyword>
<evidence type="ECO:0000256" key="8">
    <source>
        <dbReference type="ARBA" id="ARBA00022771"/>
    </source>
</evidence>
<feature type="transmembrane region" description="Helical" evidence="16">
    <location>
        <begin position="1472"/>
        <end position="1496"/>
    </location>
</feature>
<evidence type="ECO:0000256" key="2">
    <source>
        <dbReference type="ARBA" id="ARBA00004141"/>
    </source>
</evidence>
<dbReference type="GO" id="GO:0005789">
    <property type="term" value="C:endoplasmic reticulum membrane"/>
    <property type="evidence" value="ECO:0007669"/>
    <property type="project" value="TreeGrafter"/>
</dbReference>
<evidence type="ECO:0000256" key="5">
    <source>
        <dbReference type="ARBA" id="ARBA00022679"/>
    </source>
</evidence>
<dbReference type="SUPFAM" id="SSF57850">
    <property type="entry name" value="RING/U-box"/>
    <property type="match status" value="1"/>
</dbReference>
<feature type="region of interest" description="Disordered" evidence="15">
    <location>
        <begin position="445"/>
        <end position="500"/>
    </location>
</feature>
<gene>
    <name evidence="19" type="ORF">LTR62_008278</name>
</gene>
<comment type="catalytic activity">
    <reaction evidence="1">
        <text>S-ubiquitinyl-[E2 ubiquitin-conjugating enzyme]-L-cysteine + [acceptor protein]-L-lysine = [E2 ubiquitin-conjugating enzyme]-L-cysteine + N(6)-ubiquitinyl-[acceptor protein]-L-lysine.</text>
        <dbReference type="EC" id="2.3.2.27"/>
    </reaction>
</comment>
<feature type="compositionally biased region" description="Polar residues" evidence="15">
    <location>
        <begin position="653"/>
        <end position="666"/>
    </location>
</feature>
<feature type="compositionally biased region" description="Polar residues" evidence="15">
    <location>
        <begin position="23"/>
        <end position="35"/>
    </location>
</feature>
<feature type="transmembrane region" description="Helical" evidence="16">
    <location>
        <begin position="895"/>
        <end position="918"/>
    </location>
</feature>
<keyword evidence="8 13" id="KW-0863">Zinc-finger</keyword>
<dbReference type="SMART" id="SM00744">
    <property type="entry name" value="RINGv"/>
    <property type="match status" value="1"/>
</dbReference>
<evidence type="ECO:0000256" key="6">
    <source>
        <dbReference type="ARBA" id="ARBA00022692"/>
    </source>
</evidence>
<evidence type="ECO:0000256" key="7">
    <source>
        <dbReference type="ARBA" id="ARBA00022723"/>
    </source>
</evidence>
<evidence type="ECO:0000259" key="18">
    <source>
        <dbReference type="PROSITE" id="PS51292"/>
    </source>
</evidence>
<evidence type="ECO:0000256" key="15">
    <source>
        <dbReference type="SAM" id="MobiDB-lite"/>
    </source>
</evidence>